<dbReference type="RefSeq" id="WP_377797580.1">
    <property type="nucleotide sequence ID" value="NZ_JBHSLW010000010.1"/>
</dbReference>
<comment type="function">
    <text evidence="3">Required for maturation of urease via the functional incorporation of the urease nickel metallocenter.</text>
</comment>
<dbReference type="HAMAP" id="MF_01384">
    <property type="entry name" value="UreD"/>
    <property type="match status" value="1"/>
</dbReference>
<dbReference type="Pfam" id="PF01774">
    <property type="entry name" value="UreD"/>
    <property type="match status" value="1"/>
</dbReference>
<comment type="subunit">
    <text evidence="3">UreD, UreF and UreG form a complex that acts as a GTP-hydrolysis-dependent molecular chaperone, activating the urease apoprotein by helping to assemble the nickel containing metallocenter of UreC. The UreE protein probably delivers the nickel.</text>
</comment>
<keyword evidence="3" id="KW-0963">Cytoplasm</keyword>
<proteinExistence type="inferred from homology"/>
<name>A0ABW0IN37_9HYPH</name>
<keyword evidence="5" id="KW-1185">Reference proteome</keyword>
<dbReference type="InterPro" id="IPR002669">
    <property type="entry name" value="UreD"/>
</dbReference>
<evidence type="ECO:0000256" key="3">
    <source>
        <dbReference type="HAMAP-Rule" id="MF_01384"/>
    </source>
</evidence>
<comment type="similarity">
    <text evidence="1 3">Belongs to the UreD family.</text>
</comment>
<gene>
    <name evidence="3" type="primary">ureD</name>
    <name evidence="4" type="ORF">ACFPOB_08915</name>
</gene>
<evidence type="ECO:0000256" key="1">
    <source>
        <dbReference type="ARBA" id="ARBA00007177"/>
    </source>
</evidence>
<dbReference type="PANTHER" id="PTHR33643:SF1">
    <property type="entry name" value="UREASE ACCESSORY PROTEIN D"/>
    <property type="match status" value="1"/>
</dbReference>
<evidence type="ECO:0000256" key="2">
    <source>
        <dbReference type="ARBA" id="ARBA00023186"/>
    </source>
</evidence>
<evidence type="ECO:0000313" key="4">
    <source>
        <dbReference type="EMBL" id="MFC5419683.1"/>
    </source>
</evidence>
<dbReference type="EMBL" id="JBHSLW010000010">
    <property type="protein sequence ID" value="MFC5419683.1"/>
    <property type="molecule type" value="Genomic_DNA"/>
</dbReference>
<comment type="caution">
    <text evidence="4">The sequence shown here is derived from an EMBL/GenBank/DDBJ whole genome shotgun (WGS) entry which is preliminary data.</text>
</comment>
<comment type="subcellular location">
    <subcellularLocation>
        <location evidence="3">Cytoplasm</location>
    </subcellularLocation>
</comment>
<organism evidence="4 5">
    <name type="scientific">Bosea eneae</name>
    <dbReference type="NCBI Taxonomy" id="151454"/>
    <lineage>
        <taxon>Bacteria</taxon>
        <taxon>Pseudomonadati</taxon>
        <taxon>Pseudomonadota</taxon>
        <taxon>Alphaproteobacteria</taxon>
        <taxon>Hyphomicrobiales</taxon>
        <taxon>Boseaceae</taxon>
        <taxon>Bosea</taxon>
    </lineage>
</organism>
<reference evidence="5" key="1">
    <citation type="journal article" date="2019" name="Int. J. Syst. Evol. Microbiol.">
        <title>The Global Catalogue of Microorganisms (GCM) 10K type strain sequencing project: providing services to taxonomists for standard genome sequencing and annotation.</title>
        <authorList>
            <consortium name="The Broad Institute Genomics Platform"/>
            <consortium name="The Broad Institute Genome Sequencing Center for Infectious Disease"/>
            <person name="Wu L."/>
            <person name="Ma J."/>
        </authorList>
    </citation>
    <scope>NUCLEOTIDE SEQUENCE [LARGE SCALE GENOMIC DNA]</scope>
    <source>
        <strain evidence="5">NCAIM B.01391</strain>
    </source>
</reference>
<accession>A0ABW0IN37</accession>
<sequence length="285" mass="30618">MFAPALPQSPEPLLPDYVRADGGVRLRFGQVGARTMRLEVAESGGYRARFPTAYDERCEAVLINTAGGMAGGDRAVTRIALDPGARAVVTTQAAEKIYRSQGSETRVETKVEVAPGAELAWLPQETILFSGSRLARSLDVELAADASFIAAETLYFGRAAMGESLSRGHLHDRWRIRRDGKLIFAEDLRLDGAIDATLGRKAVGLGARAVATVFAIGPGQPEKLTEIRALLADDPAFAEVEAGAGTLDGFLLVRLLSLDAQALRRALVMLLGHLIDRALPRTWSI</sequence>
<dbReference type="Proteomes" id="UP001596053">
    <property type="component" value="Unassembled WGS sequence"/>
</dbReference>
<dbReference type="PANTHER" id="PTHR33643">
    <property type="entry name" value="UREASE ACCESSORY PROTEIN D"/>
    <property type="match status" value="1"/>
</dbReference>
<evidence type="ECO:0000313" key="5">
    <source>
        <dbReference type="Proteomes" id="UP001596053"/>
    </source>
</evidence>
<keyword evidence="3" id="KW-0996">Nickel insertion</keyword>
<protein>
    <recommendedName>
        <fullName evidence="3">Urease accessory protein UreD</fullName>
    </recommendedName>
</protein>
<keyword evidence="2 3" id="KW-0143">Chaperone</keyword>